<gene>
    <name evidence="1" type="ORF">Bca52824_019992</name>
</gene>
<organism evidence="1 2">
    <name type="scientific">Brassica carinata</name>
    <name type="common">Ethiopian mustard</name>
    <name type="synonym">Abyssinian cabbage</name>
    <dbReference type="NCBI Taxonomy" id="52824"/>
    <lineage>
        <taxon>Eukaryota</taxon>
        <taxon>Viridiplantae</taxon>
        <taxon>Streptophyta</taxon>
        <taxon>Embryophyta</taxon>
        <taxon>Tracheophyta</taxon>
        <taxon>Spermatophyta</taxon>
        <taxon>Magnoliopsida</taxon>
        <taxon>eudicotyledons</taxon>
        <taxon>Gunneridae</taxon>
        <taxon>Pentapetalae</taxon>
        <taxon>rosids</taxon>
        <taxon>malvids</taxon>
        <taxon>Brassicales</taxon>
        <taxon>Brassicaceae</taxon>
        <taxon>Brassiceae</taxon>
        <taxon>Brassica</taxon>
    </lineage>
</organism>
<keyword evidence="2" id="KW-1185">Reference proteome</keyword>
<protein>
    <submittedName>
        <fullName evidence="1">Uncharacterized protein</fullName>
    </submittedName>
</protein>
<name>A0A8X8AZ56_BRACI</name>
<evidence type="ECO:0000313" key="2">
    <source>
        <dbReference type="Proteomes" id="UP000886595"/>
    </source>
</evidence>
<comment type="caution">
    <text evidence="1">The sequence shown here is derived from an EMBL/GenBank/DDBJ whole genome shotgun (WGS) entry which is preliminary data.</text>
</comment>
<dbReference type="Proteomes" id="UP000886595">
    <property type="component" value="Unassembled WGS sequence"/>
</dbReference>
<dbReference type="AlphaFoldDB" id="A0A8X8AZ56"/>
<dbReference type="OrthoDB" id="205569at2759"/>
<evidence type="ECO:0000313" key="1">
    <source>
        <dbReference type="EMBL" id="KAG2316870.1"/>
    </source>
</evidence>
<accession>A0A8X8AZ56</accession>
<reference evidence="1 2" key="1">
    <citation type="submission" date="2020-02" db="EMBL/GenBank/DDBJ databases">
        <authorList>
            <person name="Ma Q."/>
            <person name="Huang Y."/>
            <person name="Song X."/>
            <person name="Pei D."/>
        </authorList>
    </citation>
    <scope>NUCLEOTIDE SEQUENCE [LARGE SCALE GENOMIC DNA]</scope>
    <source>
        <strain evidence="1">Sxm20200214</strain>
        <tissue evidence="1">Leaf</tissue>
    </source>
</reference>
<dbReference type="EMBL" id="JAAMPC010000004">
    <property type="protein sequence ID" value="KAG2316870.1"/>
    <property type="molecule type" value="Genomic_DNA"/>
</dbReference>
<sequence>MWGSYCCQETARSMNSYFDLSHVNSVKQTVHLLLLISISLRRVRRESAAVTQPKPKKTSLATSLSLTPRAMPYAASVKVEPAKTSAASKPQHC</sequence>
<proteinExistence type="predicted"/>